<comment type="subunit">
    <text evidence="6">Homodimer.</text>
</comment>
<comment type="pathway">
    <text evidence="4">Amino-acid biosynthesis; L-leucine biosynthesis; L-leucine from 3-methyl-2-oxobutanoate: step 3/4.</text>
</comment>
<dbReference type="GO" id="GO:0009098">
    <property type="term" value="P:L-leucine biosynthetic process"/>
    <property type="evidence" value="ECO:0007669"/>
    <property type="project" value="UniProtKB-KW"/>
</dbReference>
<dbReference type="Pfam" id="PF00180">
    <property type="entry name" value="Iso_dh"/>
    <property type="match status" value="1"/>
</dbReference>
<dbReference type="EC" id="1.1.1.85" evidence="7"/>
<keyword evidence="13 19" id="KW-0560">Oxidoreductase</keyword>
<keyword evidence="15" id="KW-0100">Branched-chain amino acid biosynthesis</keyword>
<name>A0A839Q1Y0_9MICO</name>
<evidence type="ECO:0000256" key="16">
    <source>
        <dbReference type="ARBA" id="ARBA00030010"/>
    </source>
</evidence>
<organism evidence="19 20">
    <name type="scientific">Terracoccus luteus</name>
    <dbReference type="NCBI Taxonomy" id="53356"/>
    <lineage>
        <taxon>Bacteria</taxon>
        <taxon>Bacillati</taxon>
        <taxon>Actinomycetota</taxon>
        <taxon>Actinomycetes</taxon>
        <taxon>Micrococcales</taxon>
        <taxon>Intrasporangiaceae</taxon>
        <taxon>Terracoccus</taxon>
    </lineage>
</organism>
<reference evidence="19 20" key="1">
    <citation type="submission" date="2020-08" db="EMBL/GenBank/DDBJ databases">
        <title>Genomic Encyclopedia of Type Strains, Phase IV (KMG-V): Genome sequencing to study the core and pangenomes of soil and plant-associated prokaryotes.</title>
        <authorList>
            <person name="Whitman W."/>
        </authorList>
    </citation>
    <scope>NUCLEOTIDE SEQUENCE [LARGE SCALE GENOMIC DNA]</scope>
    <source>
        <strain evidence="19 20">B3ACCR2</strain>
    </source>
</reference>
<keyword evidence="14" id="KW-0520">NAD</keyword>
<dbReference type="Gene3D" id="3.40.718.10">
    <property type="entry name" value="Isopropylmalate Dehydrogenase"/>
    <property type="match status" value="1"/>
</dbReference>
<proteinExistence type="inferred from homology"/>
<dbReference type="SUPFAM" id="SSF53659">
    <property type="entry name" value="Isocitrate/Isopropylmalate dehydrogenase-like"/>
    <property type="match status" value="1"/>
</dbReference>
<dbReference type="GO" id="GO:0000287">
    <property type="term" value="F:magnesium ion binding"/>
    <property type="evidence" value="ECO:0007669"/>
    <property type="project" value="InterPro"/>
</dbReference>
<sequence>MRLLVLPGDGIGPEITDATLSVLDTVDRRFGLGLEIDCHDSGFASLATDGTTLPDSVLDAVAAADGTVLGPVSHYDYPPAAQGGVNPSAALRTRFRLHSNIRPARSVEGLTVLRAPLDVVIVRENTEGFYADRNMHAGTGEFMTDADTALAVRKVTATACRAVAEQAFRLAETRRRHVTAVHKANVLSLSDGLFLREVRAVAAEHRDVELRELIVDAAAARLIRDPQSFDVLVTTNMFGDILSDEATELAGSLGIGGSISVDAADRVCVAQAQHGSAPDIAGQGVANPVSLIASVAMLLRWWGGKDRSRVAFVEAADAVDAAVALLVSAPETRTRDLGGPLGTAAFTDALIVRLDDGTEFVDTPTTQEAGS</sequence>
<dbReference type="SMART" id="SM01329">
    <property type="entry name" value="Iso_dh"/>
    <property type="match status" value="1"/>
</dbReference>
<evidence type="ECO:0000313" key="20">
    <source>
        <dbReference type="Proteomes" id="UP000590811"/>
    </source>
</evidence>
<dbReference type="PANTHER" id="PTHR42979:SF1">
    <property type="entry name" value="3-ISOPROPYLMALATE DEHYDROGENASE"/>
    <property type="match status" value="1"/>
</dbReference>
<feature type="domain" description="Isopropylmalate dehydrogenase-like" evidence="18">
    <location>
        <begin position="2"/>
        <end position="350"/>
    </location>
</feature>
<evidence type="ECO:0000256" key="2">
    <source>
        <dbReference type="ARBA" id="ARBA00001936"/>
    </source>
</evidence>
<evidence type="ECO:0000256" key="14">
    <source>
        <dbReference type="ARBA" id="ARBA00023027"/>
    </source>
</evidence>
<keyword evidence="11" id="KW-0479">Metal-binding</keyword>
<dbReference type="GO" id="GO:0003862">
    <property type="term" value="F:3-isopropylmalate dehydrogenase activity"/>
    <property type="evidence" value="ECO:0007669"/>
    <property type="project" value="UniProtKB-EC"/>
</dbReference>
<dbReference type="GO" id="GO:0051287">
    <property type="term" value="F:NAD binding"/>
    <property type="evidence" value="ECO:0007669"/>
    <property type="project" value="InterPro"/>
</dbReference>
<evidence type="ECO:0000256" key="9">
    <source>
        <dbReference type="ARBA" id="ARBA00022430"/>
    </source>
</evidence>
<evidence type="ECO:0000256" key="13">
    <source>
        <dbReference type="ARBA" id="ARBA00023002"/>
    </source>
</evidence>
<evidence type="ECO:0000256" key="8">
    <source>
        <dbReference type="ARBA" id="ARBA00019276"/>
    </source>
</evidence>
<evidence type="ECO:0000256" key="5">
    <source>
        <dbReference type="ARBA" id="ARBA00008319"/>
    </source>
</evidence>
<dbReference type="EMBL" id="JACHVT010000003">
    <property type="protein sequence ID" value="MBB2986641.1"/>
    <property type="molecule type" value="Genomic_DNA"/>
</dbReference>
<evidence type="ECO:0000256" key="3">
    <source>
        <dbReference type="ARBA" id="ARBA00001946"/>
    </source>
</evidence>
<comment type="similarity">
    <text evidence="5">Belongs to the isocitrate and isopropylmalate dehydrogenases family. LeuB type 1 subfamily.</text>
</comment>
<comment type="cofactor">
    <cofactor evidence="2">
        <name>Mn(2+)</name>
        <dbReference type="ChEBI" id="CHEBI:29035"/>
    </cofactor>
</comment>
<evidence type="ECO:0000256" key="4">
    <source>
        <dbReference type="ARBA" id="ARBA00004762"/>
    </source>
</evidence>
<evidence type="ECO:0000256" key="1">
    <source>
        <dbReference type="ARBA" id="ARBA00000624"/>
    </source>
</evidence>
<evidence type="ECO:0000256" key="17">
    <source>
        <dbReference type="ARBA" id="ARBA00033138"/>
    </source>
</evidence>
<dbReference type="RefSeq" id="WP_184509766.1">
    <property type="nucleotide sequence ID" value="NZ_JACHVT010000003.1"/>
</dbReference>
<evidence type="ECO:0000313" key="19">
    <source>
        <dbReference type="EMBL" id="MBB2986641.1"/>
    </source>
</evidence>
<evidence type="ECO:0000256" key="15">
    <source>
        <dbReference type="ARBA" id="ARBA00023304"/>
    </source>
</evidence>
<dbReference type="GO" id="GO:0005829">
    <property type="term" value="C:cytosol"/>
    <property type="evidence" value="ECO:0007669"/>
    <property type="project" value="TreeGrafter"/>
</dbReference>
<comment type="caution">
    <text evidence="19">The sequence shown here is derived from an EMBL/GenBank/DDBJ whole genome shotgun (WGS) entry which is preliminary data.</text>
</comment>
<dbReference type="InterPro" id="IPR004429">
    <property type="entry name" value="Isopropylmalate_DH"/>
</dbReference>
<dbReference type="AlphaFoldDB" id="A0A839Q1Y0"/>
<dbReference type="PROSITE" id="PS00470">
    <property type="entry name" value="IDH_IMDH"/>
    <property type="match status" value="1"/>
</dbReference>
<evidence type="ECO:0000256" key="11">
    <source>
        <dbReference type="ARBA" id="ARBA00022723"/>
    </source>
</evidence>
<dbReference type="InterPro" id="IPR019818">
    <property type="entry name" value="IsoCit/isopropylmalate_DH_CS"/>
</dbReference>
<accession>A0A839Q1Y0</accession>
<keyword evidence="10" id="KW-0028">Amino-acid biosynthesis</keyword>
<evidence type="ECO:0000256" key="12">
    <source>
        <dbReference type="ARBA" id="ARBA00022842"/>
    </source>
</evidence>
<dbReference type="InterPro" id="IPR024084">
    <property type="entry name" value="IsoPropMal-DH-like_dom"/>
</dbReference>
<evidence type="ECO:0000259" key="18">
    <source>
        <dbReference type="SMART" id="SM01329"/>
    </source>
</evidence>
<evidence type="ECO:0000256" key="7">
    <source>
        <dbReference type="ARBA" id="ARBA00013101"/>
    </source>
</evidence>
<dbReference type="PANTHER" id="PTHR42979">
    <property type="entry name" value="3-ISOPROPYLMALATE DEHYDROGENASE"/>
    <property type="match status" value="1"/>
</dbReference>
<protein>
    <recommendedName>
        <fullName evidence="8">3-isopropylmalate dehydrogenase</fullName>
        <ecNumber evidence="7">1.1.1.85</ecNumber>
    </recommendedName>
    <alternativeName>
        <fullName evidence="17">3-IPM-DH</fullName>
    </alternativeName>
    <alternativeName>
        <fullName evidence="16">Beta-IPM dehydrogenase</fullName>
    </alternativeName>
</protein>
<comment type="cofactor">
    <cofactor evidence="3">
        <name>Mg(2+)</name>
        <dbReference type="ChEBI" id="CHEBI:18420"/>
    </cofactor>
</comment>
<keyword evidence="12" id="KW-0460">Magnesium</keyword>
<evidence type="ECO:0000256" key="6">
    <source>
        <dbReference type="ARBA" id="ARBA00011738"/>
    </source>
</evidence>
<comment type="catalytic activity">
    <reaction evidence="1">
        <text>(2R,3S)-3-isopropylmalate + NAD(+) = 4-methyl-2-oxopentanoate + CO2 + NADH</text>
        <dbReference type="Rhea" id="RHEA:32271"/>
        <dbReference type="ChEBI" id="CHEBI:16526"/>
        <dbReference type="ChEBI" id="CHEBI:17865"/>
        <dbReference type="ChEBI" id="CHEBI:35121"/>
        <dbReference type="ChEBI" id="CHEBI:57540"/>
        <dbReference type="ChEBI" id="CHEBI:57945"/>
        <dbReference type="EC" id="1.1.1.85"/>
    </reaction>
</comment>
<evidence type="ECO:0000256" key="10">
    <source>
        <dbReference type="ARBA" id="ARBA00022605"/>
    </source>
</evidence>
<dbReference type="Proteomes" id="UP000590811">
    <property type="component" value="Unassembled WGS sequence"/>
</dbReference>
<keyword evidence="9" id="KW-0432">Leucine biosynthesis</keyword>
<gene>
    <name evidence="19" type="ORF">FHW14_001795</name>
</gene>